<dbReference type="PROSITE" id="PS50280">
    <property type="entry name" value="SET"/>
    <property type="match status" value="1"/>
</dbReference>
<protein>
    <recommendedName>
        <fullName evidence="1">SET domain-containing protein</fullName>
    </recommendedName>
</protein>
<dbReference type="Gene3D" id="2.170.270.10">
    <property type="entry name" value="SET domain"/>
    <property type="match status" value="1"/>
</dbReference>
<dbReference type="InterPro" id="IPR001214">
    <property type="entry name" value="SET_dom"/>
</dbReference>
<evidence type="ECO:0000313" key="2">
    <source>
        <dbReference type="EMBL" id="GMH96106.1"/>
    </source>
</evidence>
<gene>
    <name evidence="2" type="ORF">TrST_g4633</name>
</gene>
<organism evidence="2 3">
    <name type="scientific">Triparma strigata</name>
    <dbReference type="NCBI Taxonomy" id="1606541"/>
    <lineage>
        <taxon>Eukaryota</taxon>
        <taxon>Sar</taxon>
        <taxon>Stramenopiles</taxon>
        <taxon>Ochrophyta</taxon>
        <taxon>Bolidophyceae</taxon>
        <taxon>Parmales</taxon>
        <taxon>Triparmaceae</taxon>
        <taxon>Triparma</taxon>
    </lineage>
</organism>
<name>A0A9W7BXA6_9STRA</name>
<evidence type="ECO:0000313" key="3">
    <source>
        <dbReference type="Proteomes" id="UP001165085"/>
    </source>
</evidence>
<proteinExistence type="predicted"/>
<dbReference type="PANTHER" id="PTHR33524">
    <property type="entry name" value="C5ORF35"/>
    <property type="match status" value="1"/>
</dbReference>
<dbReference type="InterPro" id="IPR046341">
    <property type="entry name" value="SET_dom_sf"/>
</dbReference>
<dbReference type="Proteomes" id="UP001165085">
    <property type="component" value="Unassembled WGS sequence"/>
</dbReference>
<sequence length="249" mass="27907">MLFKQFIPSFLRPVLLQKPPFFASSQILRLLNPSLPPPCYTSNSLTPDAGLGVFASSSHPPHTPLCLYAGVHHPAPPLTTTPGTDYSYPPTLLGPLGKSVYGINCPEIGGVLDYITPGQTPPKWHSDSNPNAIGQFINHSPSRSSECNVYPVSFLWSSLPIHNKSKISRYTIPNYTSQNCLWYYDPSTDIKVSRSSRTIEEEDDEGEISERECGGIVFVTNREIEEGEELRFDYNLGKREDELPDWYER</sequence>
<dbReference type="AlphaFoldDB" id="A0A9W7BXA6"/>
<keyword evidence="3" id="KW-1185">Reference proteome</keyword>
<accession>A0A9W7BXA6</accession>
<evidence type="ECO:0000259" key="1">
    <source>
        <dbReference type="PROSITE" id="PS50280"/>
    </source>
</evidence>
<dbReference type="SUPFAM" id="SSF82199">
    <property type="entry name" value="SET domain"/>
    <property type="match status" value="1"/>
</dbReference>
<feature type="domain" description="SET" evidence="1">
    <location>
        <begin position="37"/>
        <end position="235"/>
    </location>
</feature>
<reference evidence="3" key="1">
    <citation type="journal article" date="2023" name="Commun. Biol.">
        <title>Genome analysis of Parmales, the sister group of diatoms, reveals the evolutionary specialization of diatoms from phago-mixotrophs to photoautotrophs.</title>
        <authorList>
            <person name="Ban H."/>
            <person name="Sato S."/>
            <person name="Yoshikawa S."/>
            <person name="Yamada K."/>
            <person name="Nakamura Y."/>
            <person name="Ichinomiya M."/>
            <person name="Sato N."/>
            <person name="Blanc-Mathieu R."/>
            <person name="Endo H."/>
            <person name="Kuwata A."/>
            <person name="Ogata H."/>
        </authorList>
    </citation>
    <scope>NUCLEOTIDE SEQUENCE [LARGE SCALE GENOMIC DNA]</scope>
    <source>
        <strain evidence="3">NIES 3701</strain>
    </source>
</reference>
<dbReference type="EMBL" id="BRXY01000459">
    <property type="protein sequence ID" value="GMH96106.1"/>
    <property type="molecule type" value="Genomic_DNA"/>
</dbReference>
<comment type="caution">
    <text evidence="2">The sequence shown here is derived from an EMBL/GenBank/DDBJ whole genome shotgun (WGS) entry which is preliminary data.</text>
</comment>
<dbReference type="PANTHER" id="PTHR33524:SF1">
    <property type="entry name" value="SET DOMAIN-CONTAINING PROTEIN"/>
    <property type="match status" value="1"/>
</dbReference>
<dbReference type="InterPro" id="IPR040415">
    <property type="entry name" value="SETD9"/>
</dbReference>